<feature type="transmembrane region" description="Helical" evidence="2">
    <location>
        <begin position="142"/>
        <end position="162"/>
    </location>
</feature>
<evidence type="ECO:0000256" key="2">
    <source>
        <dbReference type="SAM" id="Phobius"/>
    </source>
</evidence>
<feature type="region of interest" description="Disordered" evidence="1">
    <location>
        <begin position="841"/>
        <end position="924"/>
    </location>
</feature>
<organism evidence="3">
    <name type="scientific">Guillardia theta</name>
    <name type="common">Cryptophyte</name>
    <name type="synonym">Cryptomonas phi</name>
    <dbReference type="NCBI Taxonomy" id="55529"/>
    <lineage>
        <taxon>Eukaryota</taxon>
        <taxon>Cryptophyceae</taxon>
        <taxon>Pyrenomonadales</taxon>
        <taxon>Geminigeraceae</taxon>
        <taxon>Guillardia</taxon>
    </lineage>
</organism>
<feature type="transmembrane region" description="Helical" evidence="2">
    <location>
        <begin position="457"/>
        <end position="477"/>
    </location>
</feature>
<name>A0A7S4UBM8_GUITH</name>
<dbReference type="EMBL" id="HBKN01044439">
    <property type="protein sequence ID" value="CAE2333708.1"/>
    <property type="molecule type" value="Transcribed_RNA"/>
</dbReference>
<evidence type="ECO:0000313" key="3">
    <source>
        <dbReference type="EMBL" id="CAE2333708.1"/>
    </source>
</evidence>
<feature type="transmembrane region" description="Helical" evidence="2">
    <location>
        <begin position="169"/>
        <end position="193"/>
    </location>
</feature>
<feature type="transmembrane region" description="Helical" evidence="2">
    <location>
        <begin position="327"/>
        <end position="350"/>
    </location>
</feature>
<feature type="transmembrane region" description="Helical" evidence="2">
    <location>
        <begin position="259"/>
        <end position="282"/>
    </location>
</feature>
<feature type="transmembrane region" description="Helical" evidence="2">
    <location>
        <begin position="778"/>
        <end position="796"/>
    </location>
</feature>
<feature type="compositionally biased region" description="Low complexity" evidence="1">
    <location>
        <begin position="863"/>
        <end position="875"/>
    </location>
</feature>
<evidence type="ECO:0000256" key="1">
    <source>
        <dbReference type="SAM" id="MobiDB-lite"/>
    </source>
</evidence>
<feature type="transmembrane region" description="Helical" evidence="2">
    <location>
        <begin position="656"/>
        <end position="678"/>
    </location>
</feature>
<gene>
    <name evidence="3" type="ORF">GTHE00462_LOCUS34810</name>
</gene>
<keyword evidence="2" id="KW-0812">Transmembrane</keyword>
<keyword evidence="2" id="KW-1133">Transmembrane helix</keyword>
<feature type="transmembrane region" description="Helical" evidence="2">
    <location>
        <begin position="484"/>
        <end position="506"/>
    </location>
</feature>
<feature type="transmembrane region" description="Helical" evidence="2">
    <location>
        <begin position="74"/>
        <end position="94"/>
    </location>
</feature>
<feature type="transmembrane region" description="Helical" evidence="2">
    <location>
        <begin position="379"/>
        <end position="398"/>
    </location>
</feature>
<feature type="transmembrane region" description="Helical" evidence="2">
    <location>
        <begin position="302"/>
        <end position="321"/>
    </location>
</feature>
<feature type="transmembrane region" description="Helical" evidence="2">
    <location>
        <begin position="115"/>
        <end position="136"/>
    </location>
</feature>
<reference evidence="3" key="1">
    <citation type="submission" date="2021-01" db="EMBL/GenBank/DDBJ databases">
        <authorList>
            <person name="Corre E."/>
            <person name="Pelletier E."/>
            <person name="Niang G."/>
            <person name="Scheremetjew M."/>
            <person name="Finn R."/>
            <person name="Kale V."/>
            <person name="Holt S."/>
            <person name="Cochrane G."/>
            <person name="Meng A."/>
            <person name="Brown T."/>
            <person name="Cohen L."/>
        </authorList>
    </citation>
    <scope>NUCLEOTIDE SEQUENCE</scope>
    <source>
        <strain evidence="3">CCMP 2712</strain>
    </source>
</reference>
<feature type="transmembrane region" description="Helical" evidence="2">
    <location>
        <begin position="722"/>
        <end position="742"/>
    </location>
</feature>
<sequence>MQALHGFTHSAAAEPGSMAMEEEEVEEMIGENESLIRIKAFIFAHVICVLASFFLLFSEIGFGASVFKGLIGGYAYSTAAAAVGFAVFVVMYVFDLNSSSNAERSKCCDQHAFLAVKNLLMMIVLASVLISAVLSFKTQPQAPLLTYVVVGSLYFTLIRLRFFGSMDVILFLNILSSMLVAAGVIGIAVSLIWSGINNFWWGRETQLTFRARLRVCVKEQRSQYCSDYGFTGYQCQAGCTEDVAASACDPSKAECLAAFLLWASTYLISVFIVFIGLAFFLFSSTLLKNQSRQKVFGKRAKMFLYTLGFFIFLLWVATSVTCASMQVSSIVFSFAVIGIAMLVGIVVGVIGPDEITGKMTANNALKSFRRMAASDGGKGFAILVLSPVIPLFLMLSVVNQAVRRVFFHQDPAASGGGAGAALGFPSSLFTDRYRAFLLKASKWNWTVILSWVTKWSLAYFVLQVGAGICVTLFLAWLNIKLAGLNVFLISFLILVIGLFLFAIPVVPGVPAYVACGVLIASAGERQFNSFALACLLAIFVAALCKQLACVLQQKVFGEMMGKSVKIRSMVGINSETIKAIKVILAKKGMSVGKVMLLVGGPDWPTSVLTGILHCSVVEMQIGTLPIIVPIAFTVMTGAGMYKAAADPNGIWPSLNTIFLLLASIGLMGTGVGFMLYLADFIDAHREEIESIPDEEDVKEYDTQMQEVKDQIARLSQWERLSIMSKSILLISAVLGIVSFWIFSIDSSGCFESVALVTDITNPSVPPLYGNVYRVVKSPLGWIALGIQVVSFLLLLLHGSLVKHQVKTLSTLGAAEDKPEGNGGPALPMQWEAALASANHSSTMQMSMTSQSANGHGAGGGGSSQPLVVSSPVVLGGPHGQPLLSFHNPPGALGGGLLPHSVSLPLPPPTASSASQPPRQGSTLV</sequence>
<accession>A0A7S4UBM8</accession>
<feature type="compositionally biased region" description="Low complexity" evidence="1">
    <location>
        <begin position="841"/>
        <end position="854"/>
    </location>
</feature>
<proteinExistence type="predicted"/>
<keyword evidence="2" id="KW-0472">Membrane</keyword>
<feature type="transmembrane region" description="Helical" evidence="2">
    <location>
        <begin position="526"/>
        <end position="544"/>
    </location>
</feature>
<feature type="transmembrane region" description="Helical" evidence="2">
    <location>
        <begin position="621"/>
        <end position="644"/>
    </location>
</feature>
<protein>
    <submittedName>
        <fullName evidence="3">Uncharacterized protein</fullName>
    </submittedName>
</protein>
<dbReference type="AlphaFoldDB" id="A0A7S4UBM8"/>
<feature type="transmembrane region" description="Helical" evidence="2">
    <location>
        <begin position="40"/>
        <end position="62"/>
    </location>
</feature>